<comment type="subunit">
    <text evidence="10">Acetyl-CoA carboxylase is a heterohexamer composed of biotin carboxyl carrier protein (AccB), biotin carboxylase (AccC) and two subunits each of ACCase subunit alpha (AccA) and ACCase subunit beta (AccD).</text>
</comment>
<dbReference type="HAMAP" id="MF_00823">
    <property type="entry name" value="AcetylCoA_CT_alpha"/>
    <property type="match status" value="1"/>
</dbReference>
<sequence>MIKEIDERIAEIDKEIEEIMASDLVDEAKVYVLKRERHDLIHMCKNLNSHDKVYLARHKKRPKITEYVDAIFDDFFEQKGDALGKEDASIYGGIATYHGIPVTVIGHRKGNDLAENLKCNFGMPGPEGYRKALRLMKQAEKFGRPIITFIDTPGAYPGLEAENNGQGSAIAVNLAKMSALKVPVIAVVTGEGSSGGALAIGVANSVLMLENAVYSILSPEGYASILWKDSSRSEEAAEMMKLTAQDLKEFGVIDDIIPEPIGGAHLNHKVVFKATDRAIKKELDKYIKMNPDEVAKHRYKKFRTIDNKYLHVI</sequence>
<name>A0A7G9FJA3_9FIRM</name>
<comment type="function">
    <text evidence="10">Component of the acetyl coenzyme A carboxylase (ACC) complex. First, biotin carboxylase catalyzes the carboxylation of biotin on its carrier protein (BCCP) and then the CO(2) group is transferred by the carboxyltransferase to acetyl-CoA to form malonyl-CoA.</text>
</comment>
<evidence type="ECO:0000256" key="9">
    <source>
        <dbReference type="ARBA" id="ARBA00049152"/>
    </source>
</evidence>
<evidence type="ECO:0000256" key="1">
    <source>
        <dbReference type="ARBA" id="ARBA00004956"/>
    </source>
</evidence>
<dbReference type="PROSITE" id="PS50989">
    <property type="entry name" value="COA_CT_CTER"/>
    <property type="match status" value="1"/>
</dbReference>
<proteinExistence type="inferred from homology"/>
<keyword evidence="7 10" id="KW-0443">Lipid metabolism</keyword>
<dbReference type="NCBIfam" id="NF041504">
    <property type="entry name" value="AccA_sub"/>
    <property type="match status" value="1"/>
</dbReference>
<dbReference type="Gene3D" id="3.90.226.10">
    <property type="entry name" value="2-enoyl-CoA Hydratase, Chain A, domain 1"/>
    <property type="match status" value="1"/>
</dbReference>
<comment type="catalytic activity">
    <reaction evidence="9 10">
        <text>N(6)-carboxybiotinyl-L-lysyl-[protein] + acetyl-CoA = N(6)-biotinyl-L-lysyl-[protein] + malonyl-CoA</text>
        <dbReference type="Rhea" id="RHEA:54728"/>
        <dbReference type="Rhea" id="RHEA-COMP:10505"/>
        <dbReference type="Rhea" id="RHEA-COMP:10506"/>
        <dbReference type="ChEBI" id="CHEBI:57288"/>
        <dbReference type="ChEBI" id="CHEBI:57384"/>
        <dbReference type="ChEBI" id="CHEBI:83144"/>
        <dbReference type="ChEBI" id="CHEBI:83145"/>
        <dbReference type="EC" id="2.1.3.15"/>
    </reaction>
</comment>
<keyword evidence="3 10" id="KW-0808">Transferase</keyword>
<keyword evidence="2 10" id="KW-0444">Lipid biosynthesis</keyword>
<dbReference type="Proteomes" id="UP000515819">
    <property type="component" value="Chromosome"/>
</dbReference>
<dbReference type="Pfam" id="PF03255">
    <property type="entry name" value="ACCA"/>
    <property type="match status" value="1"/>
</dbReference>
<evidence type="ECO:0000313" key="13">
    <source>
        <dbReference type="Proteomes" id="UP000515819"/>
    </source>
</evidence>
<dbReference type="InterPro" id="IPR029045">
    <property type="entry name" value="ClpP/crotonase-like_dom_sf"/>
</dbReference>
<evidence type="ECO:0000256" key="8">
    <source>
        <dbReference type="ARBA" id="ARBA00023160"/>
    </source>
</evidence>
<evidence type="ECO:0000256" key="4">
    <source>
        <dbReference type="ARBA" id="ARBA00022741"/>
    </source>
</evidence>
<dbReference type="PANTHER" id="PTHR42853:SF3">
    <property type="entry name" value="ACETYL-COENZYME A CARBOXYLASE CARBOXYL TRANSFERASE SUBUNIT ALPHA, CHLOROPLASTIC"/>
    <property type="match status" value="1"/>
</dbReference>
<dbReference type="InterPro" id="IPR011763">
    <property type="entry name" value="COA_CT_C"/>
</dbReference>
<evidence type="ECO:0000256" key="6">
    <source>
        <dbReference type="ARBA" id="ARBA00022840"/>
    </source>
</evidence>
<dbReference type="SUPFAM" id="SSF52096">
    <property type="entry name" value="ClpP/crotonase"/>
    <property type="match status" value="1"/>
</dbReference>
<keyword evidence="8 10" id="KW-0275">Fatty acid biosynthesis</keyword>
<dbReference type="GO" id="GO:0003989">
    <property type="term" value="F:acetyl-CoA carboxylase activity"/>
    <property type="evidence" value="ECO:0007669"/>
    <property type="project" value="InterPro"/>
</dbReference>
<dbReference type="GO" id="GO:0009317">
    <property type="term" value="C:acetyl-CoA carboxylase complex"/>
    <property type="evidence" value="ECO:0007669"/>
    <property type="project" value="InterPro"/>
</dbReference>
<comment type="subcellular location">
    <subcellularLocation>
        <location evidence="10">Cytoplasm</location>
    </subcellularLocation>
</comment>
<keyword evidence="6 10" id="KW-0067">ATP-binding</keyword>
<accession>A0A7G9FJA3</accession>
<feature type="domain" description="CoA carboxyltransferase C-terminal" evidence="11">
    <location>
        <begin position="32"/>
        <end position="285"/>
    </location>
</feature>
<gene>
    <name evidence="10" type="primary">accA</name>
    <name evidence="12" type="ORF">H9Q76_07660</name>
</gene>
<evidence type="ECO:0000256" key="3">
    <source>
        <dbReference type="ARBA" id="ARBA00022679"/>
    </source>
</evidence>
<keyword evidence="12" id="KW-0436">Ligase</keyword>
<dbReference type="NCBIfam" id="TIGR00513">
    <property type="entry name" value="accA"/>
    <property type="match status" value="1"/>
</dbReference>
<organism evidence="12 13">
    <name type="scientific">Wujia chipingensis</name>
    <dbReference type="NCBI Taxonomy" id="2763670"/>
    <lineage>
        <taxon>Bacteria</taxon>
        <taxon>Bacillati</taxon>
        <taxon>Bacillota</taxon>
        <taxon>Clostridia</taxon>
        <taxon>Lachnospirales</taxon>
        <taxon>Lachnospiraceae</taxon>
        <taxon>Wujia</taxon>
    </lineage>
</organism>
<reference evidence="12 13" key="1">
    <citation type="submission" date="2020-08" db="EMBL/GenBank/DDBJ databases">
        <authorList>
            <person name="Liu C."/>
            <person name="Sun Q."/>
        </authorList>
    </citation>
    <scope>NUCLEOTIDE SEQUENCE [LARGE SCALE GENOMIC DNA]</scope>
    <source>
        <strain evidence="12 13">NSJ-4</strain>
    </source>
</reference>
<evidence type="ECO:0000256" key="5">
    <source>
        <dbReference type="ARBA" id="ARBA00022832"/>
    </source>
</evidence>
<evidence type="ECO:0000256" key="10">
    <source>
        <dbReference type="HAMAP-Rule" id="MF_00823"/>
    </source>
</evidence>
<keyword evidence="13" id="KW-1185">Reference proteome</keyword>
<evidence type="ECO:0000313" key="12">
    <source>
        <dbReference type="EMBL" id="QNL98634.1"/>
    </source>
</evidence>
<dbReference type="NCBIfam" id="NF004344">
    <property type="entry name" value="PRK05724.1"/>
    <property type="match status" value="1"/>
</dbReference>
<dbReference type="GO" id="GO:0016743">
    <property type="term" value="F:carboxyl- or carbamoyltransferase activity"/>
    <property type="evidence" value="ECO:0007669"/>
    <property type="project" value="UniProtKB-UniRule"/>
</dbReference>
<dbReference type="RefSeq" id="WP_021984438.1">
    <property type="nucleotide sequence ID" value="NZ_CP060632.1"/>
</dbReference>
<evidence type="ECO:0000259" key="11">
    <source>
        <dbReference type="PROSITE" id="PS50989"/>
    </source>
</evidence>
<dbReference type="GO" id="GO:0005524">
    <property type="term" value="F:ATP binding"/>
    <property type="evidence" value="ECO:0007669"/>
    <property type="project" value="UniProtKB-KW"/>
</dbReference>
<dbReference type="UniPathway" id="UPA00655">
    <property type="reaction ID" value="UER00711"/>
</dbReference>
<dbReference type="InterPro" id="IPR001095">
    <property type="entry name" value="Acetyl_CoA_COase_a_su"/>
</dbReference>
<dbReference type="EC" id="2.1.3.15" evidence="10"/>
<comment type="similarity">
    <text evidence="10">Belongs to the AccA family.</text>
</comment>
<comment type="pathway">
    <text evidence="1 10">Lipid metabolism; malonyl-CoA biosynthesis; malonyl-CoA from acetyl-CoA: step 1/1.</text>
</comment>
<evidence type="ECO:0000256" key="2">
    <source>
        <dbReference type="ARBA" id="ARBA00022516"/>
    </source>
</evidence>
<dbReference type="PRINTS" id="PR01069">
    <property type="entry name" value="ACCCTRFRASEA"/>
</dbReference>
<dbReference type="KEGG" id="wcp:H9Q76_07660"/>
<keyword evidence="10" id="KW-0963">Cytoplasm</keyword>
<dbReference type="EMBL" id="CP060632">
    <property type="protein sequence ID" value="QNL98634.1"/>
    <property type="molecule type" value="Genomic_DNA"/>
</dbReference>
<keyword evidence="5 10" id="KW-0276">Fatty acid metabolism</keyword>
<evidence type="ECO:0000256" key="7">
    <source>
        <dbReference type="ARBA" id="ARBA00023098"/>
    </source>
</evidence>
<dbReference type="GO" id="GO:0006633">
    <property type="term" value="P:fatty acid biosynthetic process"/>
    <property type="evidence" value="ECO:0007669"/>
    <property type="project" value="UniProtKB-KW"/>
</dbReference>
<keyword evidence="4 10" id="KW-0547">Nucleotide-binding</keyword>
<dbReference type="AlphaFoldDB" id="A0A7G9FJA3"/>
<dbReference type="GO" id="GO:2001295">
    <property type="term" value="P:malonyl-CoA biosynthetic process"/>
    <property type="evidence" value="ECO:0007669"/>
    <property type="project" value="UniProtKB-UniRule"/>
</dbReference>
<protein>
    <recommendedName>
        <fullName evidence="10">Acetyl-coenzyme A carboxylase carboxyl transferase subunit alpha</fullName>
        <shortName evidence="10">ACCase subunit alpha</shortName>
        <shortName evidence="10">Acetyl-CoA carboxylase carboxyltransferase subunit alpha</shortName>
        <ecNumber evidence="10">2.1.3.15</ecNumber>
    </recommendedName>
</protein>
<dbReference type="PANTHER" id="PTHR42853">
    <property type="entry name" value="ACETYL-COENZYME A CARBOXYLASE CARBOXYL TRANSFERASE SUBUNIT ALPHA"/>
    <property type="match status" value="1"/>
</dbReference>